<dbReference type="EMBL" id="JAUHTR010000008">
    <property type="protein sequence ID" value="MDN4526013.1"/>
    <property type="molecule type" value="Genomic_DNA"/>
</dbReference>
<gene>
    <name evidence="2" type="ORF">QYB97_16120</name>
</gene>
<dbReference type="PRINTS" id="PR00111">
    <property type="entry name" value="ABHYDROLASE"/>
</dbReference>
<evidence type="ECO:0000313" key="2">
    <source>
        <dbReference type="EMBL" id="MDN4526013.1"/>
    </source>
</evidence>
<evidence type="ECO:0000259" key="1">
    <source>
        <dbReference type="Pfam" id="PF00561"/>
    </source>
</evidence>
<proteinExistence type="predicted"/>
<dbReference type="GO" id="GO:0016787">
    <property type="term" value="F:hydrolase activity"/>
    <property type="evidence" value="ECO:0007669"/>
    <property type="project" value="UniProtKB-KW"/>
</dbReference>
<dbReference type="SUPFAM" id="SSF53474">
    <property type="entry name" value="alpha/beta-Hydrolases"/>
    <property type="match status" value="1"/>
</dbReference>
<dbReference type="PANTHER" id="PTHR43433">
    <property type="entry name" value="HYDROLASE, ALPHA/BETA FOLD FAMILY PROTEIN"/>
    <property type="match status" value="1"/>
</dbReference>
<dbReference type="Pfam" id="PF00561">
    <property type="entry name" value="Abhydrolase_1"/>
    <property type="match status" value="1"/>
</dbReference>
<name>A0ABT8HZ41_9BACL</name>
<dbReference type="PANTHER" id="PTHR43433:SF5">
    <property type="entry name" value="AB HYDROLASE-1 DOMAIN-CONTAINING PROTEIN"/>
    <property type="match status" value="1"/>
</dbReference>
<comment type="caution">
    <text evidence="2">The sequence shown here is derived from an EMBL/GenBank/DDBJ whole genome shotgun (WGS) entry which is preliminary data.</text>
</comment>
<dbReference type="InterPro" id="IPR029058">
    <property type="entry name" value="AB_hydrolase_fold"/>
</dbReference>
<protein>
    <submittedName>
        <fullName evidence="2">Alpha/beta hydrolase</fullName>
    </submittedName>
</protein>
<dbReference type="Proteomes" id="UP001172721">
    <property type="component" value="Unassembled WGS sequence"/>
</dbReference>
<reference evidence="2" key="1">
    <citation type="submission" date="2023-07" db="EMBL/GenBank/DDBJ databases">
        <title>Fictibacillus sp. isolated from freshwater pond.</title>
        <authorList>
            <person name="Kirdat K."/>
            <person name="Bhat A."/>
            <person name="Mourya A."/>
            <person name="Yadav A."/>
        </authorList>
    </citation>
    <scope>NUCLEOTIDE SEQUENCE</scope>
    <source>
        <strain evidence="2">NE201</strain>
    </source>
</reference>
<dbReference type="InterPro" id="IPR000073">
    <property type="entry name" value="AB_hydrolase_1"/>
</dbReference>
<feature type="domain" description="AB hydrolase-1" evidence="1">
    <location>
        <begin position="21"/>
        <end position="245"/>
    </location>
</feature>
<dbReference type="Gene3D" id="3.40.50.1820">
    <property type="entry name" value="alpha/beta hydrolase"/>
    <property type="match status" value="1"/>
</dbReference>
<accession>A0ABT8HZ41</accession>
<dbReference type="InterPro" id="IPR050471">
    <property type="entry name" value="AB_hydrolase"/>
</dbReference>
<evidence type="ECO:0000313" key="3">
    <source>
        <dbReference type="Proteomes" id="UP001172721"/>
    </source>
</evidence>
<keyword evidence="3" id="KW-1185">Reference proteome</keyword>
<organism evidence="2 3">
    <name type="scientific">Fictibacillus fluitans</name>
    <dbReference type="NCBI Taxonomy" id="3058422"/>
    <lineage>
        <taxon>Bacteria</taxon>
        <taxon>Bacillati</taxon>
        <taxon>Bacillota</taxon>
        <taxon>Bacilli</taxon>
        <taxon>Bacillales</taxon>
        <taxon>Fictibacillaceae</taxon>
        <taxon>Fictibacillus</taxon>
    </lineage>
</organism>
<dbReference type="RefSeq" id="WP_301167027.1">
    <property type="nucleotide sequence ID" value="NZ_JAUHTR010000008.1"/>
</dbReference>
<keyword evidence="2" id="KW-0378">Hydrolase</keyword>
<sequence length="259" mass="29304">MPEVNVNGVQLCYEEYGSGEPFILLHGLGGDHHMFENEINELKKSYWVIALDSRGHGRSEKVPHYTLEDHVQDVIAFMDHLNIEKTSLLGASMGSYIAQGVAVFSPERVKQLILVVAKAFGKTSSTVRLQEEHADELKGLTEEEQMYALSKYIFHKPEMVGEWSQRVDVDVPVLTPEQQIAAQKALENFDFRPLLDRITAETLVISGRYDGLNPPKDGREVANLIPNARFVEFEHSGHAPSVEEPERYRQVVTEFLNRS</sequence>